<dbReference type="Pfam" id="PF06985">
    <property type="entry name" value="HET"/>
    <property type="match status" value="1"/>
</dbReference>
<comment type="caution">
    <text evidence="2">The sequence shown here is derived from an EMBL/GenBank/DDBJ whole genome shotgun (WGS) entry which is preliminary data.</text>
</comment>
<reference evidence="2" key="1">
    <citation type="journal article" date="2021" name="Nat. Commun.">
        <title>Genetic determinants of endophytism in the Arabidopsis root mycobiome.</title>
        <authorList>
            <person name="Mesny F."/>
            <person name="Miyauchi S."/>
            <person name="Thiergart T."/>
            <person name="Pickel B."/>
            <person name="Atanasova L."/>
            <person name="Karlsson M."/>
            <person name="Huettel B."/>
            <person name="Barry K.W."/>
            <person name="Haridas S."/>
            <person name="Chen C."/>
            <person name="Bauer D."/>
            <person name="Andreopoulos W."/>
            <person name="Pangilinan J."/>
            <person name="LaButti K."/>
            <person name="Riley R."/>
            <person name="Lipzen A."/>
            <person name="Clum A."/>
            <person name="Drula E."/>
            <person name="Henrissat B."/>
            <person name="Kohler A."/>
            <person name="Grigoriev I.V."/>
            <person name="Martin F.M."/>
            <person name="Hacquard S."/>
        </authorList>
    </citation>
    <scope>NUCLEOTIDE SEQUENCE</scope>
    <source>
        <strain evidence="2">MPI-SDFR-AT-0120</strain>
    </source>
</reference>
<proteinExistence type="predicted"/>
<sequence>MSSAVVLEPYEYDELPRGDVIRYLSLHAGIGDDPLRCTLHIAPMAETEYEAVSYVWGSDVRDQEIECDGRTLALTTNLFHVLHRVRQSHQPRILWADLICIDQENLDEKSYQVGIMGSIYRHATRVLIHVGIDDKGHGPQICSLLNDVVPTINAIRATILEDWNTFPHPTPDDYILDDARWDSLGVLLDETWFSRGWVVREAGFAQHGHVYWGSVEFRWEALMQTINWLYKRGVKALYAKKLDSRIPLAHLEVFEDRNSDYAKLFTTDTTWVDQSLLGYLCLTRPLNLKDPRDRIYAFMELVENEERPIRILPNYKAPFLQVYQDFAIKYINATGSVGLLSNVEHNEDSLTSGIQSWVPRWDLSLTRTGYAFAPADSNYPPITSRGGSVCNPRVDADGALKLEGVLTDQIIFASNVFDDSTTDPNLIFELWEVIASMITASPYPDKNRLSVFIGTLTAGTREGDVLEWLRSEAAYYQFIYDAGGCPKNLDPPSWLAQSGTIELYHHAVRGYTHNRKIVLTQRGYFGLAPAVAQKGDSCGIIFGCATPSIFRPLVYKHNFQYLGAAFMFGQNHSKTADGRVLFHDIFGSTKSRDWVEWDVQEQDILLC</sequence>
<dbReference type="Proteomes" id="UP000813461">
    <property type="component" value="Unassembled WGS sequence"/>
</dbReference>
<dbReference type="OrthoDB" id="2157530at2759"/>
<feature type="domain" description="Heterokaryon incompatibility" evidence="1">
    <location>
        <begin position="49"/>
        <end position="201"/>
    </location>
</feature>
<organism evidence="2 3">
    <name type="scientific">Paraphoma chrysanthemicola</name>
    <dbReference type="NCBI Taxonomy" id="798071"/>
    <lineage>
        <taxon>Eukaryota</taxon>
        <taxon>Fungi</taxon>
        <taxon>Dikarya</taxon>
        <taxon>Ascomycota</taxon>
        <taxon>Pezizomycotina</taxon>
        <taxon>Dothideomycetes</taxon>
        <taxon>Pleosporomycetidae</taxon>
        <taxon>Pleosporales</taxon>
        <taxon>Pleosporineae</taxon>
        <taxon>Phaeosphaeriaceae</taxon>
        <taxon>Paraphoma</taxon>
    </lineage>
</organism>
<evidence type="ECO:0000313" key="2">
    <source>
        <dbReference type="EMBL" id="KAH7087708.1"/>
    </source>
</evidence>
<dbReference type="EMBL" id="JAGMVJ010000009">
    <property type="protein sequence ID" value="KAH7087708.1"/>
    <property type="molecule type" value="Genomic_DNA"/>
</dbReference>
<gene>
    <name evidence="2" type="ORF">FB567DRAFT_525586</name>
</gene>
<evidence type="ECO:0000259" key="1">
    <source>
        <dbReference type="Pfam" id="PF06985"/>
    </source>
</evidence>
<evidence type="ECO:0000313" key="3">
    <source>
        <dbReference type="Proteomes" id="UP000813461"/>
    </source>
</evidence>
<name>A0A8K0R850_9PLEO</name>
<protein>
    <submittedName>
        <fullName evidence="2">Heterokaryon incompatibility protein-domain-containing protein</fullName>
    </submittedName>
</protein>
<dbReference type="PANTHER" id="PTHR24148:SF64">
    <property type="entry name" value="HETEROKARYON INCOMPATIBILITY DOMAIN-CONTAINING PROTEIN"/>
    <property type="match status" value="1"/>
</dbReference>
<dbReference type="InterPro" id="IPR052895">
    <property type="entry name" value="HetReg/Transcr_Mod"/>
</dbReference>
<keyword evidence="3" id="KW-1185">Reference proteome</keyword>
<dbReference type="Pfam" id="PF26639">
    <property type="entry name" value="Het-6_barrel"/>
    <property type="match status" value="1"/>
</dbReference>
<dbReference type="PANTHER" id="PTHR24148">
    <property type="entry name" value="ANKYRIN REPEAT DOMAIN-CONTAINING PROTEIN 39 HOMOLOG-RELATED"/>
    <property type="match status" value="1"/>
</dbReference>
<dbReference type="InterPro" id="IPR010730">
    <property type="entry name" value="HET"/>
</dbReference>
<accession>A0A8K0R850</accession>
<dbReference type="AlphaFoldDB" id="A0A8K0R850"/>